<gene>
    <name evidence="4" type="ORF">GU920_01070</name>
</gene>
<comment type="caution">
    <text evidence="4">The sequence shown here is derived from an EMBL/GenBank/DDBJ whole genome shotgun (WGS) entry which is preliminary data.</text>
</comment>
<dbReference type="PANTHER" id="PTHR44591">
    <property type="entry name" value="STRESS RESPONSE REGULATOR PROTEIN 1"/>
    <property type="match status" value="1"/>
</dbReference>
<reference evidence="5" key="1">
    <citation type="submission" date="2020-01" db="EMBL/GenBank/DDBJ databases">
        <title>Sphingomonas sp. strain CSW-10.</title>
        <authorList>
            <person name="Chen W.-M."/>
        </authorList>
    </citation>
    <scope>NUCLEOTIDE SEQUENCE [LARGE SCALE GENOMIC DNA]</scope>
    <source>
        <strain evidence="5">CCP-1</strain>
    </source>
</reference>
<proteinExistence type="predicted"/>
<evidence type="ECO:0000313" key="4">
    <source>
        <dbReference type="EMBL" id="NBE06119.1"/>
    </source>
</evidence>
<dbReference type="SUPFAM" id="SSF52172">
    <property type="entry name" value="CheY-like"/>
    <property type="match status" value="1"/>
</dbReference>
<protein>
    <submittedName>
        <fullName evidence="4">Response regulator</fullName>
    </submittedName>
</protein>
<dbReference type="InterPro" id="IPR011006">
    <property type="entry name" value="CheY-like_superfamily"/>
</dbReference>
<name>A0ABW9Y1L0_9RHOB</name>
<feature type="modified residue" description="4-aspartylphosphate" evidence="2">
    <location>
        <position position="56"/>
    </location>
</feature>
<dbReference type="SMART" id="SM00448">
    <property type="entry name" value="REC"/>
    <property type="match status" value="1"/>
</dbReference>
<dbReference type="PANTHER" id="PTHR44591:SF3">
    <property type="entry name" value="RESPONSE REGULATORY DOMAIN-CONTAINING PROTEIN"/>
    <property type="match status" value="1"/>
</dbReference>
<evidence type="ECO:0000256" key="1">
    <source>
        <dbReference type="ARBA" id="ARBA00022553"/>
    </source>
</evidence>
<dbReference type="Gene3D" id="3.40.50.2300">
    <property type="match status" value="1"/>
</dbReference>
<feature type="domain" description="Response regulatory" evidence="3">
    <location>
        <begin position="6"/>
        <end position="123"/>
    </location>
</feature>
<dbReference type="RefSeq" id="WP_161765075.1">
    <property type="nucleotide sequence ID" value="NZ_JAAATW010000001.1"/>
</dbReference>
<evidence type="ECO:0000256" key="2">
    <source>
        <dbReference type="PROSITE-ProRule" id="PRU00169"/>
    </source>
</evidence>
<dbReference type="InterPro" id="IPR001789">
    <property type="entry name" value="Sig_transdc_resp-reg_receiver"/>
</dbReference>
<dbReference type="Proteomes" id="UP001517376">
    <property type="component" value="Unassembled WGS sequence"/>
</dbReference>
<evidence type="ECO:0000313" key="5">
    <source>
        <dbReference type="Proteomes" id="UP001517376"/>
    </source>
</evidence>
<evidence type="ECO:0000259" key="3">
    <source>
        <dbReference type="PROSITE" id="PS50110"/>
    </source>
</evidence>
<keyword evidence="5" id="KW-1185">Reference proteome</keyword>
<sequence>MTVLNRILHVEDDEDILMIARLALADLGGFEVLQCSSGAQAVVQAAAFAPDLLLLDYMMPEMNGLQTLQALREQPELAQTPAIFMTAKAMDTVEAEFGGLGVLGRITKPFDPVSLPADIRRIWKSRKDGSAG</sequence>
<dbReference type="InterPro" id="IPR050595">
    <property type="entry name" value="Bact_response_regulator"/>
</dbReference>
<organism evidence="4 5">
    <name type="scientific">Paragemmobacter ruber</name>
    <dbReference type="NCBI Taxonomy" id="1985673"/>
    <lineage>
        <taxon>Bacteria</taxon>
        <taxon>Pseudomonadati</taxon>
        <taxon>Pseudomonadota</taxon>
        <taxon>Alphaproteobacteria</taxon>
        <taxon>Rhodobacterales</taxon>
        <taxon>Paracoccaceae</taxon>
        <taxon>Paragemmobacter</taxon>
    </lineage>
</organism>
<dbReference type="PROSITE" id="PS50110">
    <property type="entry name" value="RESPONSE_REGULATORY"/>
    <property type="match status" value="1"/>
</dbReference>
<accession>A0ABW9Y1L0</accession>
<dbReference type="Pfam" id="PF00072">
    <property type="entry name" value="Response_reg"/>
    <property type="match status" value="1"/>
</dbReference>
<keyword evidence="1 2" id="KW-0597">Phosphoprotein</keyword>
<dbReference type="EMBL" id="JAAATW010000001">
    <property type="protein sequence ID" value="NBE06119.1"/>
    <property type="molecule type" value="Genomic_DNA"/>
</dbReference>